<gene>
    <name evidence="6" type="ORF">A4U43_C05F29600</name>
</gene>
<dbReference type="Pfam" id="PF03223">
    <property type="entry name" value="V-ATPase_C"/>
    <property type="match status" value="1"/>
</dbReference>
<dbReference type="Gramene" id="ONK70037">
    <property type="protein sequence ID" value="ONK70037"/>
    <property type="gene ID" value="A4U43_C05F29600"/>
</dbReference>
<comment type="subunit">
    <text evidence="5">V-ATPase is a heteromultimeric enzyme composed of a peripheral catalytic V1 complex (components A to H) attached to an integral membrane V0 proton pore complex.</text>
</comment>
<dbReference type="GO" id="GO:0033180">
    <property type="term" value="C:proton-transporting V-type ATPase, V1 domain"/>
    <property type="evidence" value="ECO:0007669"/>
    <property type="project" value="InterPro"/>
</dbReference>
<evidence type="ECO:0000256" key="3">
    <source>
        <dbReference type="ARBA" id="ARBA00022781"/>
    </source>
</evidence>
<dbReference type="InterPro" id="IPR004907">
    <property type="entry name" value="ATPase_V1-cplx_csu"/>
</dbReference>
<organism evidence="6 7">
    <name type="scientific">Asparagus officinalis</name>
    <name type="common">Garden asparagus</name>
    <dbReference type="NCBI Taxonomy" id="4686"/>
    <lineage>
        <taxon>Eukaryota</taxon>
        <taxon>Viridiplantae</taxon>
        <taxon>Streptophyta</taxon>
        <taxon>Embryophyta</taxon>
        <taxon>Tracheophyta</taxon>
        <taxon>Spermatophyta</taxon>
        <taxon>Magnoliopsida</taxon>
        <taxon>Liliopsida</taxon>
        <taxon>Asparagales</taxon>
        <taxon>Asparagaceae</taxon>
        <taxon>Asparagoideae</taxon>
        <taxon>Asparagus</taxon>
    </lineage>
</organism>
<keyword evidence="7" id="KW-1185">Reference proteome</keyword>
<reference evidence="7" key="1">
    <citation type="journal article" date="2017" name="Nat. Commun.">
        <title>The asparagus genome sheds light on the origin and evolution of a young Y chromosome.</title>
        <authorList>
            <person name="Harkess A."/>
            <person name="Zhou J."/>
            <person name="Xu C."/>
            <person name="Bowers J.E."/>
            <person name="Van der Hulst R."/>
            <person name="Ayyampalayam S."/>
            <person name="Mercati F."/>
            <person name="Riccardi P."/>
            <person name="McKain M.R."/>
            <person name="Kakrana A."/>
            <person name="Tang H."/>
            <person name="Ray J."/>
            <person name="Groenendijk J."/>
            <person name="Arikit S."/>
            <person name="Mathioni S.M."/>
            <person name="Nakano M."/>
            <person name="Shan H."/>
            <person name="Telgmann-Rauber A."/>
            <person name="Kanno A."/>
            <person name="Yue Z."/>
            <person name="Chen H."/>
            <person name="Li W."/>
            <person name="Chen Y."/>
            <person name="Xu X."/>
            <person name="Zhang Y."/>
            <person name="Luo S."/>
            <person name="Chen H."/>
            <person name="Gao J."/>
            <person name="Mao Z."/>
            <person name="Pires J.C."/>
            <person name="Luo M."/>
            <person name="Kudrna D."/>
            <person name="Wing R.A."/>
            <person name="Meyers B.C."/>
            <person name="Yi K."/>
            <person name="Kong H."/>
            <person name="Lavrijsen P."/>
            <person name="Sunseri F."/>
            <person name="Falavigna A."/>
            <person name="Ye Y."/>
            <person name="Leebens-Mack J.H."/>
            <person name="Chen G."/>
        </authorList>
    </citation>
    <scope>NUCLEOTIDE SEQUENCE [LARGE SCALE GENOMIC DNA]</scope>
    <source>
        <strain evidence="7">cv. DH0086</strain>
    </source>
</reference>
<evidence type="ECO:0000256" key="1">
    <source>
        <dbReference type="ARBA" id="ARBA00006138"/>
    </source>
</evidence>
<evidence type="ECO:0000256" key="2">
    <source>
        <dbReference type="ARBA" id="ARBA00022448"/>
    </source>
</evidence>
<name>A0A5P1EXW6_ASPOF</name>
<evidence type="ECO:0000256" key="5">
    <source>
        <dbReference type="RuleBase" id="RU364010"/>
    </source>
</evidence>
<proteinExistence type="inferred from homology"/>
<comment type="similarity">
    <text evidence="1 5">Belongs to the V-ATPase C subunit family.</text>
</comment>
<evidence type="ECO:0000313" key="7">
    <source>
        <dbReference type="Proteomes" id="UP000243459"/>
    </source>
</evidence>
<dbReference type="Proteomes" id="UP000243459">
    <property type="component" value="Chromosome 5"/>
</dbReference>
<dbReference type="GO" id="GO:0046961">
    <property type="term" value="F:proton-transporting ATPase activity, rotational mechanism"/>
    <property type="evidence" value="ECO:0007669"/>
    <property type="project" value="InterPro"/>
</dbReference>
<dbReference type="InterPro" id="IPR036132">
    <property type="entry name" value="Vac_ATP_synth_c_sf"/>
</dbReference>
<comment type="function">
    <text evidence="5">Subunit of the V1 complex of vacuolar(H+)-ATPase (V-ATPase), a multisubunit enzyme composed of a peripheral complex (V1) that hydrolyzes ATP and a membrane integral complex (V0) that translocates protons. V-ATPase is responsible for acidifying and maintaining the pH of intracellular compartments and in some cell types, is targeted to the plasma membrane, where it is responsible for acidifying the extracellular environment. Subunit C is necessary for the assembly of the catalytic sector of the enzyme and is likely to have a specific function in its catalytic activity.</text>
</comment>
<dbReference type="EMBL" id="CM007385">
    <property type="protein sequence ID" value="ONK70037.1"/>
    <property type="molecule type" value="Genomic_DNA"/>
</dbReference>
<keyword evidence="2 5" id="KW-0813">Transport</keyword>
<dbReference type="AlphaFoldDB" id="A0A5P1EXW6"/>
<keyword evidence="3 5" id="KW-0375">Hydrogen ion transport</keyword>
<dbReference type="SUPFAM" id="SSF118203">
    <property type="entry name" value="Vacuolar ATP synthase subunit C"/>
    <property type="match status" value="1"/>
</dbReference>
<evidence type="ECO:0000313" key="6">
    <source>
        <dbReference type="EMBL" id="ONK70037.1"/>
    </source>
</evidence>
<evidence type="ECO:0000256" key="4">
    <source>
        <dbReference type="ARBA" id="ARBA00023065"/>
    </source>
</evidence>
<sequence>MVVALPVQSSAASLWSRLQDSVSKQAFDTLQSSAASLWSRLQDSVSKQAFDTPLNRFNIPDLHVGTLDSLLALSEMHKLDMSNLAQFPPTSGSYVC</sequence>
<keyword evidence="4 5" id="KW-0406">Ion transport</keyword>
<protein>
    <recommendedName>
        <fullName evidence="5">V-type proton ATPase subunit C</fullName>
    </recommendedName>
</protein>
<accession>A0A5P1EXW6</accession>